<dbReference type="Gene3D" id="3.90.180.10">
    <property type="entry name" value="Medium-chain alcohol dehydrogenases, catalytic domain"/>
    <property type="match status" value="1"/>
</dbReference>
<dbReference type="PATRIC" id="fig|1915.4.peg.8237"/>
<evidence type="ECO:0000256" key="3">
    <source>
        <dbReference type="ARBA" id="ARBA00037678"/>
    </source>
</evidence>
<dbReference type="SUPFAM" id="SSF50129">
    <property type="entry name" value="GroES-like"/>
    <property type="match status" value="1"/>
</dbReference>
<dbReference type="STRING" id="1915.SLINC_7483"/>
<dbReference type="InterPro" id="IPR011032">
    <property type="entry name" value="GroES-like_sf"/>
</dbReference>
<accession>A0A1B1MME5</accession>
<evidence type="ECO:0000313" key="11">
    <source>
        <dbReference type="Proteomes" id="UP000092598"/>
    </source>
</evidence>
<keyword evidence="2" id="KW-0560">Oxidoreductase</keyword>
<dbReference type="PANTHER" id="PTHR43401">
    <property type="entry name" value="L-THREONINE 3-DEHYDROGENASE"/>
    <property type="match status" value="1"/>
</dbReference>
<keyword evidence="11" id="KW-1185">Reference proteome</keyword>
<name>A0A1B1MME5_STRLN</name>
<dbReference type="InterPro" id="IPR013154">
    <property type="entry name" value="ADH-like_N"/>
</dbReference>
<organism evidence="10 11">
    <name type="scientific">Streptomyces lincolnensis</name>
    <dbReference type="NCBI Taxonomy" id="1915"/>
    <lineage>
        <taxon>Bacteria</taxon>
        <taxon>Bacillati</taxon>
        <taxon>Actinomycetota</taxon>
        <taxon>Actinomycetes</taxon>
        <taxon>Kitasatosporales</taxon>
        <taxon>Streptomycetaceae</taxon>
        <taxon>Streptomyces</taxon>
    </lineage>
</organism>
<comment type="catalytic activity">
    <reaction evidence="8">
        <text>2-deoxy-scyllo-inosamine + NAD(+) = 3-amino-2,3-dideoxy-scyllo-inosose + NADH + H(+)</text>
        <dbReference type="Rhea" id="RHEA:33883"/>
        <dbReference type="ChEBI" id="CHEBI:15378"/>
        <dbReference type="ChEBI" id="CHEBI:57540"/>
        <dbReference type="ChEBI" id="CHEBI:57945"/>
        <dbReference type="ChEBI" id="CHEBI:65002"/>
        <dbReference type="ChEBI" id="CHEBI:65003"/>
        <dbReference type="EC" id="1.1.1.329"/>
    </reaction>
</comment>
<dbReference type="SMART" id="SM00829">
    <property type="entry name" value="PKS_ER"/>
    <property type="match status" value="1"/>
</dbReference>
<gene>
    <name evidence="10" type="ORF">SLINC_7483</name>
</gene>
<comment type="similarity">
    <text evidence="5">Belongs to the zinc-containing alcohol dehydrogenase family. DOIA dehydrogenase subfamily.</text>
</comment>
<dbReference type="Gene3D" id="3.40.50.720">
    <property type="entry name" value="NAD(P)-binding Rossmann-like Domain"/>
    <property type="match status" value="1"/>
</dbReference>
<evidence type="ECO:0000313" key="10">
    <source>
        <dbReference type="EMBL" id="ANS69707.1"/>
    </source>
</evidence>
<comment type="cofactor">
    <cofactor evidence="1">
        <name>Zn(2+)</name>
        <dbReference type="ChEBI" id="CHEBI:29105"/>
    </cofactor>
</comment>
<comment type="catalytic activity">
    <reaction evidence="9">
        <text>2-deoxy-scyllo-inosamine + NADP(+) = 3-amino-2,3-dideoxy-scyllo-inosose + NADPH + H(+)</text>
        <dbReference type="Rhea" id="RHEA:33879"/>
        <dbReference type="ChEBI" id="CHEBI:15378"/>
        <dbReference type="ChEBI" id="CHEBI:57783"/>
        <dbReference type="ChEBI" id="CHEBI:58349"/>
        <dbReference type="ChEBI" id="CHEBI:65002"/>
        <dbReference type="ChEBI" id="CHEBI:65003"/>
        <dbReference type="EC" id="1.1.1.329"/>
    </reaction>
</comment>
<dbReference type="SUPFAM" id="SSF51735">
    <property type="entry name" value="NAD(P)-binding Rossmann-fold domains"/>
    <property type="match status" value="1"/>
</dbReference>
<dbReference type="InterPro" id="IPR013149">
    <property type="entry name" value="ADH-like_C"/>
</dbReference>
<proteinExistence type="inferred from homology"/>
<dbReference type="InterPro" id="IPR036291">
    <property type="entry name" value="NAD(P)-bd_dom_sf"/>
</dbReference>
<dbReference type="InterPro" id="IPR020843">
    <property type="entry name" value="ER"/>
</dbReference>
<evidence type="ECO:0000256" key="1">
    <source>
        <dbReference type="ARBA" id="ARBA00001947"/>
    </source>
</evidence>
<dbReference type="Pfam" id="PF00107">
    <property type="entry name" value="ADH_zinc_N"/>
    <property type="match status" value="1"/>
</dbReference>
<evidence type="ECO:0000256" key="8">
    <source>
        <dbReference type="ARBA" id="ARBA00048685"/>
    </source>
</evidence>
<dbReference type="EMBL" id="CP016438">
    <property type="protein sequence ID" value="ANS69707.1"/>
    <property type="molecule type" value="Genomic_DNA"/>
</dbReference>
<dbReference type="EC" id="1.1.1.329" evidence="6"/>
<evidence type="ECO:0000256" key="7">
    <source>
        <dbReference type="ARBA" id="ARBA00039387"/>
    </source>
</evidence>
<sequence length="369" mass="39169">MAKMLAARLHALGEPMSVDTIDVPTPRPTDVLVRVKACGIVPNMANVINNWPTWYPHQPLPKLPAIFGLDPAGVVEAVGEAVLSTKPGDRVYVSPLRSCGSCQVCRGGELSRCRYFTLNGYFSTSRDGQRIFDLYPYGGFCEYMTAPQHSIVNIPDTMTFEQAGKLGYIGTSYGALKHAAAGPGQVALIDGITGTLGVASTLLALASGVSKVLGTGRNEELLKRVKELAPDRIEVMRLGEGSTGAWAKSRTGGEGADFVISALGAKAPVETMLDSMQGVRRGGKVVNVGGVSDRLPVDVKWLMDEQVQLIGSNWFTTAQGQEVADMVATGALDLSYLITKPFPLSNVNEAISGRATDSDGGFSNYVVTP</sequence>
<dbReference type="AlphaFoldDB" id="A0A1B1MME5"/>
<comment type="function">
    <text evidence="3">Catalyzes the oxidation of 2-deoxy-scyllo-inosamine (DOIA) with NAD(+) or NADP(+), forming 3-amino-2,3-dideoxy-scyllo-inosose (amino-DOI).</text>
</comment>
<dbReference type="KEGG" id="sls:SLINC_7483"/>
<dbReference type="InterPro" id="IPR050129">
    <property type="entry name" value="Zn_alcohol_dh"/>
</dbReference>
<dbReference type="PANTHER" id="PTHR43401:SF5">
    <property type="entry name" value="ALCOHOL DEHYDROGENASE-RELATED"/>
    <property type="match status" value="1"/>
</dbReference>
<evidence type="ECO:0000256" key="2">
    <source>
        <dbReference type="ARBA" id="ARBA00023002"/>
    </source>
</evidence>
<evidence type="ECO:0000256" key="4">
    <source>
        <dbReference type="ARBA" id="ARBA00037908"/>
    </source>
</evidence>
<dbReference type="GO" id="GO:0016491">
    <property type="term" value="F:oxidoreductase activity"/>
    <property type="evidence" value="ECO:0007669"/>
    <property type="project" value="UniProtKB-KW"/>
</dbReference>
<comment type="pathway">
    <text evidence="4">Metabolic intermediate biosynthesis; 2-deoxystreptamine biosynthesis; 2-deoxystreptamine from D-glucose 6-phosphate: step 3/4.</text>
</comment>
<reference evidence="10 11" key="1">
    <citation type="submission" date="2016-07" db="EMBL/GenBank/DDBJ databases">
        <title>Enhancement of antibiotic productionsby engineered nitrateutilization in actinobacteria.</title>
        <authorList>
            <person name="Meng S.C."/>
        </authorList>
    </citation>
    <scope>NUCLEOTIDE SEQUENCE [LARGE SCALE GENOMIC DNA]</scope>
    <source>
        <strain evidence="10 11">NRRL 2936</strain>
    </source>
</reference>
<dbReference type="Proteomes" id="UP000092598">
    <property type="component" value="Chromosome"/>
</dbReference>
<evidence type="ECO:0000256" key="5">
    <source>
        <dbReference type="ARBA" id="ARBA00038004"/>
    </source>
</evidence>
<protein>
    <recommendedName>
        <fullName evidence="7">2-deoxy-scyllo-inosamine dehydrogenase</fullName>
        <ecNumber evidence="6">1.1.1.329</ecNumber>
    </recommendedName>
</protein>
<evidence type="ECO:0000256" key="9">
    <source>
        <dbReference type="ARBA" id="ARBA00049085"/>
    </source>
</evidence>
<evidence type="ECO:0000256" key="6">
    <source>
        <dbReference type="ARBA" id="ARBA00039102"/>
    </source>
</evidence>
<dbReference type="Pfam" id="PF08240">
    <property type="entry name" value="ADH_N"/>
    <property type="match status" value="1"/>
</dbReference>